<dbReference type="Pfam" id="PF14012">
    <property type="entry name" value="DUF4229"/>
    <property type="match status" value="1"/>
</dbReference>
<gene>
    <name evidence="2" type="ORF">GMA10_00330</name>
</gene>
<keyword evidence="1" id="KW-0812">Transmembrane</keyword>
<evidence type="ECO:0000313" key="2">
    <source>
        <dbReference type="EMBL" id="MUN53689.1"/>
    </source>
</evidence>
<proteinExistence type="predicted"/>
<dbReference type="RefSeq" id="WP_129314732.1">
    <property type="nucleotide sequence ID" value="NZ_JBFCQO010000002.1"/>
</dbReference>
<dbReference type="PROSITE" id="PS51257">
    <property type="entry name" value="PROKAR_LIPOPROTEIN"/>
    <property type="match status" value="1"/>
</dbReference>
<dbReference type="OrthoDB" id="4882974at2"/>
<evidence type="ECO:0000313" key="3">
    <source>
        <dbReference type="Proteomes" id="UP000462152"/>
    </source>
</evidence>
<evidence type="ECO:0000256" key="1">
    <source>
        <dbReference type="SAM" id="Phobius"/>
    </source>
</evidence>
<reference evidence="2 3" key="1">
    <citation type="submission" date="2019-12" db="EMBL/GenBank/DDBJ databases">
        <authorList>
            <person name="Li J."/>
            <person name="Shi Y."/>
            <person name="Xu G."/>
            <person name="Xiao D."/>
            <person name="Ran X."/>
        </authorList>
    </citation>
    <scope>NUCLEOTIDE SEQUENCE [LARGE SCALE GENOMIC DNA]</scope>
    <source>
        <strain evidence="2 3">JCM 15915</strain>
    </source>
</reference>
<dbReference type="AlphaFoldDB" id="A0A7K1LES9"/>
<organism evidence="2 3">
    <name type="scientific">Rothia koreensis</name>
    <dbReference type="NCBI Taxonomy" id="592378"/>
    <lineage>
        <taxon>Bacteria</taxon>
        <taxon>Bacillati</taxon>
        <taxon>Actinomycetota</taxon>
        <taxon>Actinomycetes</taxon>
        <taxon>Micrococcales</taxon>
        <taxon>Micrococcaceae</taxon>
        <taxon>Rothia</taxon>
    </lineage>
</organism>
<protein>
    <submittedName>
        <fullName evidence="2">DUF4229 domain-containing protein</fullName>
    </submittedName>
</protein>
<keyword evidence="3" id="KW-1185">Reference proteome</keyword>
<sequence>MKFLYYTLLRFGLMAVVFVACVYLGTGAILAGVFAILIAFAVAYLGFPRLHEQASRDFGRFWRKLRGKKTKRTVEDENIEVEDQYVDEQLRREGRDV</sequence>
<dbReference type="EMBL" id="WOGT01000001">
    <property type="protein sequence ID" value="MUN53689.1"/>
    <property type="molecule type" value="Genomic_DNA"/>
</dbReference>
<dbReference type="Proteomes" id="UP000462152">
    <property type="component" value="Unassembled WGS sequence"/>
</dbReference>
<comment type="caution">
    <text evidence="2">The sequence shown here is derived from an EMBL/GenBank/DDBJ whole genome shotgun (WGS) entry which is preliminary data.</text>
</comment>
<keyword evidence="1" id="KW-1133">Transmembrane helix</keyword>
<name>A0A7K1LES9_9MICC</name>
<feature type="transmembrane region" description="Helical" evidence="1">
    <location>
        <begin position="12"/>
        <end position="45"/>
    </location>
</feature>
<accession>A0A7K1LES9</accession>
<keyword evidence="1" id="KW-0472">Membrane</keyword>
<dbReference type="InterPro" id="IPR025323">
    <property type="entry name" value="DUF4229"/>
</dbReference>